<feature type="site" description="Transition state stabilizer" evidence="9">
    <location>
        <position position="95"/>
    </location>
</feature>
<feature type="binding site" evidence="9">
    <location>
        <position position="140"/>
    </location>
    <ligand>
        <name>Zn(2+)</name>
        <dbReference type="ChEBI" id="CHEBI:29105"/>
        <note>catalytic</note>
    </ligand>
</feature>
<evidence type="ECO:0000256" key="9">
    <source>
        <dbReference type="HAMAP-Rule" id="MF_01924"/>
    </source>
</evidence>
<keyword evidence="6 9" id="KW-0224">Dipeptidase</keyword>
<sequence>MHSEKVRLLMLSLLLLSGCAGEESTKAPVPMESVAAPSIRVDMKYFSGDNLVGEPLDGYESNRCLLAPEAARALMAVAEDLSTQGLGLEVFDCYRPQRAVNHFVRWAAEPEDFSTKPDFYPREEKSQMFERGYIAERSGHSRGATVDLGLFRLESGASLDMGTSFDFMDERSATEFPLENVQAQQNRLLLREAMESRGFVNYTQEWWHYTFKPEPWPEQYFDFPVR</sequence>
<organism evidence="11 12">
    <name type="scientific">Microbulbifer aestuariivivens</name>
    <dbReference type="NCBI Taxonomy" id="1908308"/>
    <lineage>
        <taxon>Bacteria</taxon>
        <taxon>Pseudomonadati</taxon>
        <taxon>Pseudomonadota</taxon>
        <taxon>Gammaproteobacteria</taxon>
        <taxon>Cellvibrionales</taxon>
        <taxon>Microbulbiferaceae</taxon>
        <taxon>Microbulbifer</taxon>
    </lineage>
</organism>
<name>A0ABP9WMW4_9GAMM</name>
<keyword evidence="12" id="KW-1185">Reference proteome</keyword>
<evidence type="ECO:0000256" key="7">
    <source>
        <dbReference type="ARBA" id="ARBA00023049"/>
    </source>
</evidence>
<evidence type="ECO:0000256" key="3">
    <source>
        <dbReference type="ARBA" id="ARBA00022723"/>
    </source>
</evidence>
<dbReference type="EC" id="3.4.13.22" evidence="9 10"/>
<feature type="binding site" evidence="9">
    <location>
        <position position="147"/>
    </location>
    <ligand>
        <name>Zn(2+)</name>
        <dbReference type="ChEBI" id="CHEBI:29105"/>
        <note>catalytic</note>
    </ligand>
</feature>
<evidence type="ECO:0000313" key="12">
    <source>
        <dbReference type="Proteomes" id="UP001408594"/>
    </source>
</evidence>
<evidence type="ECO:0000256" key="1">
    <source>
        <dbReference type="ARBA" id="ARBA00001362"/>
    </source>
</evidence>
<evidence type="ECO:0000256" key="5">
    <source>
        <dbReference type="ARBA" id="ARBA00022833"/>
    </source>
</evidence>
<evidence type="ECO:0000256" key="2">
    <source>
        <dbReference type="ARBA" id="ARBA00022670"/>
    </source>
</evidence>
<keyword evidence="3 9" id="KW-0479">Metal-binding</keyword>
<dbReference type="SUPFAM" id="SSF55166">
    <property type="entry name" value="Hedgehog/DD-peptidase"/>
    <property type="match status" value="1"/>
</dbReference>
<keyword evidence="2 9" id="KW-0645">Protease</keyword>
<keyword evidence="4 9" id="KW-0378">Hydrolase</keyword>
<dbReference type="PIRSF" id="PIRSF026671">
    <property type="entry name" value="AA_dipeptidase"/>
    <property type="match status" value="1"/>
</dbReference>
<keyword evidence="7 9" id="KW-0482">Metalloprotease</keyword>
<evidence type="ECO:0000256" key="4">
    <source>
        <dbReference type="ARBA" id="ARBA00022801"/>
    </source>
</evidence>
<comment type="function">
    <text evidence="9 10">Catalyzes hydrolysis of the D-alanyl-D-alanine dipeptide.</text>
</comment>
<comment type="cofactor">
    <cofactor evidence="9">
        <name>Zn(2+)</name>
        <dbReference type="ChEBI" id="CHEBI:29105"/>
    </cofactor>
    <text evidence="9">Binds 1 zinc ion per subunit.</text>
</comment>
<dbReference type="RefSeq" id="WP_345549425.1">
    <property type="nucleotide sequence ID" value="NZ_BAABRT010000006.1"/>
</dbReference>
<evidence type="ECO:0000256" key="8">
    <source>
        <dbReference type="ARBA" id="ARBA00023316"/>
    </source>
</evidence>
<evidence type="ECO:0000313" key="11">
    <source>
        <dbReference type="EMBL" id="GAA5524445.1"/>
    </source>
</evidence>
<feature type="active site" description="Proton donor/acceptor" evidence="9">
    <location>
        <position position="205"/>
    </location>
</feature>
<dbReference type="PANTHER" id="PTHR43126:SF1">
    <property type="entry name" value="D-ALANYL-D-ALANINE DIPEPTIDASE"/>
    <property type="match status" value="1"/>
</dbReference>
<dbReference type="InterPro" id="IPR009045">
    <property type="entry name" value="Zn_M74/Hedgehog-like"/>
</dbReference>
<protein>
    <recommendedName>
        <fullName evidence="9 10">D-alanyl-D-alanine dipeptidase</fullName>
        <shortName evidence="9 10">D-Ala-D-Ala dipeptidase</shortName>
        <ecNumber evidence="9 10">3.4.13.22</ecNumber>
    </recommendedName>
</protein>
<evidence type="ECO:0000256" key="6">
    <source>
        <dbReference type="ARBA" id="ARBA00022997"/>
    </source>
</evidence>
<proteinExistence type="inferred from homology"/>
<evidence type="ECO:0000256" key="10">
    <source>
        <dbReference type="PIRNR" id="PIRNR026671"/>
    </source>
</evidence>
<dbReference type="PANTHER" id="PTHR43126">
    <property type="entry name" value="D-ALANYL-D-ALANINE DIPEPTIDASE"/>
    <property type="match status" value="1"/>
</dbReference>
<dbReference type="EMBL" id="BAABRT010000006">
    <property type="protein sequence ID" value="GAA5524445.1"/>
    <property type="molecule type" value="Genomic_DNA"/>
</dbReference>
<dbReference type="CDD" id="cd14817">
    <property type="entry name" value="D-Ala-D-Ala_dipeptidase_VanX"/>
    <property type="match status" value="1"/>
</dbReference>
<comment type="caution">
    <text evidence="11">The sequence shown here is derived from an EMBL/GenBank/DDBJ whole genome shotgun (WGS) entry which is preliminary data.</text>
</comment>
<keyword evidence="8 10" id="KW-0961">Cell wall biogenesis/degradation</keyword>
<feature type="binding site" evidence="9">
    <location>
        <position position="208"/>
    </location>
    <ligand>
        <name>Zn(2+)</name>
        <dbReference type="ChEBI" id="CHEBI:29105"/>
        <note>catalytic</note>
    </ligand>
</feature>
<gene>
    <name evidence="11" type="primary">vanX</name>
    <name evidence="9" type="synonym">ddpX</name>
    <name evidence="11" type="ORF">Maes01_01002</name>
</gene>
<dbReference type="PROSITE" id="PS51257">
    <property type="entry name" value="PROKAR_LIPOPROTEIN"/>
    <property type="match status" value="1"/>
</dbReference>
<accession>A0ABP9WMW4</accession>
<keyword evidence="5 9" id="KW-0862">Zinc</keyword>
<comment type="catalytic activity">
    <reaction evidence="1 9 10">
        <text>D-alanyl-D-alanine + H2O = 2 D-alanine</text>
        <dbReference type="Rhea" id="RHEA:20661"/>
        <dbReference type="ChEBI" id="CHEBI:15377"/>
        <dbReference type="ChEBI" id="CHEBI:57416"/>
        <dbReference type="ChEBI" id="CHEBI:57822"/>
        <dbReference type="EC" id="3.4.13.22"/>
    </reaction>
</comment>
<dbReference type="InterPro" id="IPR000755">
    <property type="entry name" value="A_A_dipeptidase"/>
</dbReference>
<dbReference type="Proteomes" id="UP001408594">
    <property type="component" value="Unassembled WGS sequence"/>
</dbReference>
<dbReference type="HAMAP" id="MF_01924">
    <property type="entry name" value="A_A_dipeptidase"/>
    <property type="match status" value="1"/>
</dbReference>
<comment type="similarity">
    <text evidence="9 10">Belongs to the peptidase M15D family.</text>
</comment>
<dbReference type="Pfam" id="PF01427">
    <property type="entry name" value="Peptidase_M15"/>
    <property type="match status" value="1"/>
</dbReference>
<dbReference type="Gene3D" id="3.30.1380.10">
    <property type="match status" value="1"/>
</dbReference>
<reference evidence="11 12" key="1">
    <citation type="submission" date="2024-02" db="EMBL/GenBank/DDBJ databases">
        <title>Microbulbifer aestuariivivens NBRC 112533.</title>
        <authorList>
            <person name="Ichikawa N."/>
            <person name="Katano-Makiyama Y."/>
            <person name="Hidaka K."/>
        </authorList>
    </citation>
    <scope>NUCLEOTIDE SEQUENCE [LARGE SCALE GENOMIC DNA]</scope>
    <source>
        <strain evidence="11 12">NBRC 112533</strain>
    </source>
</reference>